<dbReference type="AlphaFoldDB" id="A0A098GHP9"/>
<dbReference type="Proteomes" id="UP000032414">
    <property type="component" value="Chromosome I"/>
</dbReference>
<reference evidence="3" key="1">
    <citation type="submission" date="2014-09" db="EMBL/GenBank/DDBJ databases">
        <authorList>
            <person name="Gomez-Valero L."/>
        </authorList>
    </citation>
    <scope>NUCLEOTIDE SEQUENCE [LARGE SCALE GENOMIC DNA]</scope>
    <source>
        <strain evidence="3">ATCC33218</strain>
    </source>
</reference>
<evidence type="ECO:0000313" key="2">
    <source>
        <dbReference type="EMBL" id="CEG61525.1"/>
    </source>
</evidence>
<evidence type="ECO:0000313" key="3">
    <source>
        <dbReference type="Proteomes" id="UP000032414"/>
    </source>
</evidence>
<keyword evidence="1" id="KW-0732">Signal</keyword>
<organism evidence="2 3">
    <name type="scientific">Legionella micdadei</name>
    <name type="common">Tatlockia micdadei</name>
    <dbReference type="NCBI Taxonomy" id="451"/>
    <lineage>
        <taxon>Bacteria</taxon>
        <taxon>Pseudomonadati</taxon>
        <taxon>Pseudomonadota</taxon>
        <taxon>Gammaproteobacteria</taxon>
        <taxon>Legionellales</taxon>
        <taxon>Legionellaceae</taxon>
        <taxon>Legionella</taxon>
    </lineage>
</organism>
<feature type="chain" id="PRO_5001943004" description="Lytic transglycosylase MltA domain-containing protein" evidence="1">
    <location>
        <begin position="32"/>
        <end position="369"/>
    </location>
</feature>
<dbReference type="HOGENOM" id="CLU_045932_0_0_6"/>
<feature type="signal peptide" evidence="1">
    <location>
        <begin position="1"/>
        <end position="31"/>
    </location>
</feature>
<protein>
    <recommendedName>
        <fullName evidence="4">Lytic transglycosylase MltA domain-containing protein</fullName>
    </recommendedName>
</protein>
<dbReference type="SUPFAM" id="SSF50685">
    <property type="entry name" value="Barwin-like endoglucanases"/>
    <property type="match status" value="1"/>
</dbReference>
<evidence type="ECO:0000256" key="1">
    <source>
        <dbReference type="SAM" id="SignalP"/>
    </source>
</evidence>
<gene>
    <name evidence="2" type="ORF">LMI_2255</name>
</gene>
<proteinExistence type="predicted"/>
<evidence type="ECO:0008006" key="4">
    <source>
        <dbReference type="Google" id="ProtNLM"/>
    </source>
</evidence>
<name>A0A098GHP9_LEGMI</name>
<accession>A0A098GHP9</accession>
<dbReference type="EMBL" id="LN614830">
    <property type="protein sequence ID" value="CEG61525.1"/>
    <property type="molecule type" value="Genomic_DNA"/>
</dbReference>
<dbReference type="InterPro" id="IPR036908">
    <property type="entry name" value="RlpA-like_sf"/>
</dbReference>
<dbReference type="KEGG" id="tmc:LMI_2255"/>
<sequence length="369" mass="41756">MVSFGFKVRAIEEMKLKLFFCSLLVSIQAVAAPRFVPAEPIFPTQSLINGPALCATALETLAYINRGNHYDPRVIHEGKVFRIPLTRVKATLSFICRHQKQLNDPVFIKKHFDFVRWYPDTESVKSLRSNKPLIANLPKDKILMTKYYVHRAKVSSHPTPTHPYALYALPSDESSLTLEQADAKPGLLRFQYGKQAILKGVLANKNVPVLAYLNRDDLEAALMQGTLVADFGYPDHRLKIFNVHRSNNIPYDKAKNPYNQERYWYFKQVNGIKGYGKDADHKITVNSEVTFAADIEQFGLGKLLMVQYQDKTGKVVTRAGIFADTGGAFQNNLYQVDFLAGSYAGSEAFYQATQHLPNYVAAYFMILKD</sequence>